<dbReference type="PANTHER" id="PTHR33164:SF43">
    <property type="entry name" value="HTH-TYPE TRANSCRIPTIONAL REPRESSOR YETL"/>
    <property type="match status" value="1"/>
</dbReference>
<feature type="domain" description="HTH marR-type" evidence="1">
    <location>
        <begin position="186"/>
        <end position="315"/>
    </location>
</feature>
<organism evidence="2 3">
    <name type="scientific">Parasphingopyxis marina</name>
    <dbReference type="NCBI Taxonomy" id="2761622"/>
    <lineage>
        <taxon>Bacteria</taxon>
        <taxon>Pseudomonadati</taxon>
        <taxon>Pseudomonadota</taxon>
        <taxon>Alphaproteobacteria</taxon>
        <taxon>Sphingomonadales</taxon>
        <taxon>Sphingomonadaceae</taxon>
        <taxon>Parasphingopyxis</taxon>
    </lineage>
</organism>
<evidence type="ECO:0000313" key="2">
    <source>
        <dbReference type="EMBL" id="MBC2776007.1"/>
    </source>
</evidence>
<keyword evidence="3" id="KW-1185">Reference proteome</keyword>
<dbReference type="InterPro" id="IPR000835">
    <property type="entry name" value="HTH_MarR-typ"/>
</dbReference>
<evidence type="ECO:0000313" key="3">
    <source>
        <dbReference type="Proteomes" id="UP000564378"/>
    </source>
</evidence>
<sequence length="332" mass="36187">MAEVATVAASRTGLLPASPKTAAAPTDREIMQVFLTKPAFLLGRFDQICTAFYAELSSGETLAQAEILLLLDWLDDCDQISLARAAGIDTSTMALIIDNLETAGLAERRPDPVDRRRVRPRLTGAGVHRIGQVRASFSALQKGLIAPLETREEKELQALLWPLATSTDGPAPAWSADPENPLSGSPSFLGRRALQMAQALFIASTAELKLTPRQFSALFILALRPATSQVEFARIFGLDPSTCGVILRNLLARQLITGRLSRRDRRKRLYSATDAGRETLALAQPLVDQSEALTLVPFSTARVSRLVAILREVVLVHSVHLRFPGKLGFDEE</sequence>
<protein>
    <submittedName>
        <fullName evidence="2">Winged helix-turn-helix transcriptional regulator</fullName>
    </submittedName>
</protein>
<dbReference type="PROSITE" id="PS50995">
    <property type="entry name" value="HTH_MARR_2"/>
    <property type="match status" value="2"/>
</dbReference>
<evidence type="ECO:0000259" key="1">
    <source>
        <dbReference type="PROSITE" id="PS50995"/>
    </source>
</evidence>
<feature type="domain" description="HTH marR-type" evidence="1">
    <location>
        <begin position="23"/>
        <end position="165"/>
    </location>
</feature>
<dbReference type="InterPro" id="IPR036390">
    <property type="entry name" value="WH_DNA-bd_sf"/>
</dbReference>
<dbReference type="SUPFAM" id="SSF46785">
    <property type="entry name" value="Winged helix' DNA-binding domain"/>
    <property type="match status" value="2"/>
</dbReference>
<dbReference type="EMBL" id="JACJVJ010000001">
    <property type="protein sequence ID" value="MBC2776007.1"/>
    <property type="molecule type" value="Genomic_DNA"/>
</dbReference>
<dbReference type="GO" id="GO:0003700">
    <property type="term" value="F:DNA-binding transcription factor activity"/>
    <property type="evidence" value="ECO:0007669"/>
    <property type="project" value="InterPro"/>
</dbReference>
<dbReference type="PANTHER" id="PTHR33164">
    <property type="entry name" value="TRANSCRIPTIONAL REGULATOR, MARR FAMILY"/>
    <property type="match status" value="1"/>
</dbReference>
<dbReference type="Pfam" id="PF01047">
    <property type="entry name" value="MarR"/>
    <property type="match status" value="1"/>
</dbReference>
<dbReference type="SMART" id="SM00347">
    <property type="entry name" value="HTH_MARR"/>
    <property type="match status" value="2"/>
</dbReference>
<accession>A0A842HUC0</accession>
<dbReference type="Pfam" id="PF12802">
    <property type="entry name" value="MarR_2"/>
    <property type="match status" value="1"/>
</dbReference>
<dbReference type="InterPro" id="IPR039422">
    <property type="entry name" value="MarR/SlyA-like"/>
</dbReference>
<reference evidence="2 3" key="1">
    <citation type="submission" date="2020-08" db="EMBL/GenBank/DDBJ databases">
        <title>Draft genome sequence of Parasphingopyxis sp. GrpM-11.</title>
        <authorList>
            <person name="Oh J."/>
            <person name="Roh D.-H."/>
        </authorList>
    </citation>
    <scope>NUCLEOTIDE SEQUENCE [LARGE SCALE GENOMIC DNA]</scope>
    <source>
        <strain evidence="2 3">GrpM-11</strain>
    </source>
</reference>
<proteinExistence type="predicted"/>
<dbReference type="Gene3D" id="1.10.10.10">
    <property type="entry name" value="Winged helix-like DNA-binding domain superfamily/Winged helix DNA-binding domain"/>
    <property type="match status" value="2"/>
</dbReference>
<name>A0A842HUC0_9SPHN</name>
<dbReference type="AlphaFoldDB" id="A0A842HUC0"/>
<dbReference type="RefSeq" id="WP_185799327.1">
    <property type="nucleotide sequence ID" value="NZ_JACJVJ010000001.1"/>
</dbReference>
<gene>
    <name evidence="2" type="ORF">H6P80_00075</name>
</gene>
<comment type="caution">
    <text evidence="2">The sequence shown here is derived from an EMBL/GenBank/DDBJ whole genome shotgun (WGS) entry which is preliminary data.</text>
</comment>
<dbReference type="Proteomes" id="UP000564378">
    <property type="component" value="Unassembled WGS sequence"/>
</dbReference>
<dbReference type="GO" id="GO:0006950">
    <property type="term" value="P:response to stress"/>
    <property type="evidence" value="ECO:0007669"/>
    <property type="project" value="TreeGrafter"/>
</dbReference>
<dbReference type="InterPro" id="IPR036388">
    <property type="entry name" value="WH-like_DNA-bd_sf"/>
</dbReference>